<evidence type="ECO:0000313" key="3">
    <source>
        <dbReference type="Proteomes" id="UP000024942"/>
    </source>
</evidence>
<proteinExistence type="predicted"/>
<gene>
    <name evidence="2" type="ORF">HOC_18064</name>
</gene>
<protein>
    <submittedName>
        <fullName evidence="2">DNA primase</fullName>
    </submittedName>
</protein>
<sequence>MPDKANMISSAAGKLCSAAIDKLASSGISRAQAERAGLYSVASAHEDLNPEFAKLPALVIPYHDQSGKPVFFDRNGERLPFVRVRYLAEPVAKGFVRKKPQRYAQLRASGTFAYFAPCVDWRSIAADTSEPVVIVEGELKALKACIEGIPTIGLGGVDNFRSQRGGGA</sequence>
<organism evidence="2 3">
    <name type="scientific">Hyphomonas oceanitis SCH89</name>
    <dbReference type="NCBI Taxonomy" id="1280953"/>
    <lineage>
        <taxon>Bacteria</taxon>
        <taxon>Pseudomonadati</taxon>
        <taxon>Pseudomonadota</taxon>
        <taxon>Alphaproteobacteria</taxon>
        <taxon>Hyphomonadales</taxon>
        <taxon>Hyphomonadaceae</taxon>
        <taxon>Hyphomonas</taxon>
    </lineage>
</organism>
<accession>A0A059G329</accession>
<keyword evidence="3" id="KW-1185">Reference proteome</keyword>
<dbReference type="STRING" id="1280953.HOC_18064"/>
<reference evidence="2 3" key="1">
    <citation type="journal article" date="2014" name="Antonie Van Leeuwenhoek">
        <title>Hyphomonas beringensis sp. nov. and Hyphomonas chukchiensis sp. nov., isolated from surface seawater of the Bering Sea and Chukchi Sea.</title>
        <authorList>
            <person name="Li C."/>
            <person name="Lai Q."/>
            <person name="Li G."/>
            <person name="Dong C."/>
            <person name="Wang J."/>
            <person name="Liao Y."/>
            <person name="Shao Z."/>
        </authorList>
    </citation>
    <scope>NUCLEOTIDE SEQUENCE [LARGE SCALE GENOMIC DNA]</scope>
    <source>
        <strain evidence="2 3">SCH89</strain>
    </source>
</reference>
<dbReference type="InterPro" id="IPR024385">
    <property type="entry name" value="DUF3854"/>
</dbReference>
<evidence type="ECO:0000313" key="2">
    <source>
        <dbReference type="EMBL" id="KDA00950.1"/>
    </source>
</evidence>
<feature type="domain" description="DUF3854" evidence="1">
    <location>
        <begin position="121"/>
        <end position="162"/>
    </location>
</feature>
<comment type="caution">
    <text evidence="2">The sequence shown here is derived from an EMBL/GenBank/DDBJ whole genome shotgun (WGS) entry which is preliminary data.</text>
</comment>
<dbReference type="Proteomes" id="UP000024942">
    <property type="component" value="Unassembled WGS sequence"/>
</dbReference>
<dbReference type="PATRIC" id="fig|1280953.3.peg.3616"/>
<dbReference type="EMBL" id="ARYL01000042">
    <property type="protein sequence ID" value="KDA00950.1"/>
    <property type="molecule type" value="Genomic_DNA"/>
</dbReference>
<evidence type="ECO:0000259" key="1">
    <source>
        <dbReference type="Pfam" id="PF12965"/>
    </source>
</evidence>
<dbReference type="Pfam" id="PF12965">
    <property type="entry name" value="DUF3854"/>
    <property type="match status" value="1"/>
</dbReference>
<dbReference type="AlphaFoldDB" id="A0A059G329"/>
<dbReference type="OrthoDB" id="9811157at2"/>
<name>A0A059G329_9PROT</name>
<dbReference type="RefSeq" id="WP_035541160.1">
    <property type="nucleotide sequence ID" value="NZ_ARYL01000042.1"/>
</dbReference>